<dbReference type="PANTHER" id="PTHR43072">
    <property type="entry name" value="N-ACETYLTRANSFERASE"/>
    <property type="match status" value="1"/>
</dbReference>
<protein>
    <submittedName>
        <fullName evidence="2">GNAT family N-acetyltransferase</fullName>
    </submittedName>
</protein>
<feature type="domain" description="N-acetyltransferase" evidence="1">
    <location>
        <begin position="1"/>
        <end position="140"/>
    </location>
</feature>
<proteinExistence type="predicted"/>
<dbReference type="EMBL" id="LFYT02000003">
    <property type="protein sequence ID" value="PVE44148.1"/>
    <property type="molecule type" value="Genomic_DNA"/>
</dbReference>
<reference evidence="2" key="1">
    <citation type="submission" date="2017-04" db="EMBL/GenBank/DDBJ databases">
        <title>Unexpected and diverse lifestyles within the genus Limnohabitans.</title>
        <authorList>
            <person name="Kasalicky V."/>
            <person name="Mehrshad M."/>
            <person name="Andrei S.-A."/>
            <person name="Salcher M."/>
            <person name="Kratochvilova H."/>
            <person name="Simek K."/>
            <person name="Ghai R."/>
        </authorList>
    </citation>
    <scope>NUCLEOTIDE SEQUENCE [LARGE SCALE GENOMIC DNA]</scope>
    <source>
        <strain evidence="2">II-D5</strain>
    </source>
</reference>
<accession>A0A2T7UHQ2</accession>
<dbReference type="AlphaFoldDB" id="A0A2T7UHQ2"/>
<sequence>MSISALIEELLNDVSDDFTPPLKEEIKLNEYAEKITRHATIFSIIEGGKLAGFIAVYCNDPEKQIAYVTMLAVSKSHRINGIGTQLIEMTVDYLKKIGFGKITLEIYKTNLKAVNFYRGLGFLIEKETDKSFIAYKNIFN</sequence>
<dbReference type="PROSITE" id="PS51186">
    <property type="entry name" value="GNAT"/>
    <property type="match status" value="1"/>
</dbReference>
<dbReference type="Pfam" id="PF00583">
    <property type="entry name" value="Acetyltransf_1"/>
    <property type="match status" value="1"/>
</dbReference>
<comment type="caution">
    <text evidence="2">The sequence shown here is derived from an EMBL/GenBank/DDBJ whole genome shotgun (WGS) entry which is preliminary data.</text>
</comment>
<keyword evidence="3" id="KW-1185">Reference proteome</keyword>
<dbReference type="RefSeq" id="WP_053176268.1">
    <property type="nucleotide sequence ID" value="NZ_LFYT02000003.1"/>
</dbReference>
<name>A0A2T7UHQ2_9BURK</name>
<evidence type="ECO:0000313" key="2">
    <source>
        <dbReference type="EMBL" id="PVE44148.1"/>
    </source>
</evidence>
<dbReference type="InterPro" id="IPR000182">
    <property type="entry name" value="GNAT_dom"/>
</dbReference>
<organism evidence="2 3">
    <name type="scientific">Limnohabitans planktonicus II-D5</name>
    <dbReference type="NCBI Taxonomy" id="1293045"/>
    <lineage>
        <taxon>Bacteria</taxon>
        <taxon>Pseudomonadati</taxon>
        <taxon>Pseudomonadota</taxon>
        <taxon>Betaproteobacteria</taxon>
        <taxon>Burkholderiales</taxon>
        <taxon>Comamonadaceae</taxon>
        <taxon>Limnohabitans</taxon>
    </lineage>
</organism>
<dbReference type="OrthoDB" id="1821130at2"/>
<dbReference type="GO" id="GO:0016747">
    <property type="term" value="F:acyltransferase activity, transferring groups other than amino-acyl groups"/>
    <property type="evidence" value="ECO:0007669"/>
    <property type="project" value="InterPro"/>
</dbReference>
<dbReference type="Proteomes" id="UP000037507">
    <property type="component" value="Unassembled WGS sequence"/>
</dbReference>
<dbReference type="CDD" id="cd04301">
    <property type="entry name" value="NAT_SF"/>
    <property type="match status" value="1"/>
</dbReference>
<gene>
    <name evidence="2" type="ORF">H663_004155</name>
</gene>
<dbReference type="SUPFAM" id="SSF55729">
    <property type="entry name" value="Acyl-CoA N-acyltransferases (Nat)"/>
    <property type="match status" value="1"/>
</dbReference>
<evidence type="ECO:0000259" key="1">
    <source>
        <dbReference type="PROSITE" id="PS51186"/>
    </source>
</evidence>
<dbReference type="InterPro" id="IPR016181">
    <property type="entry name" value="Acyl_CoA_acyltransferase"/>
</dbReference>
<dbReference type="Gene3D" id="3.40.630.30">
    <property type="match status" value="1"/>
</dbReference>
<evidence type="ECO:0000313" key="3">
    <source>
        <dbReference type="Proteomes" id="UP000037507"/>
    </source>
</evidence>